<dbReference type="Pfam" id="PF01965">
    <property type="entry name" value="DJ-1_PfpI"/>
    <property type="match status" value="1"/>
</dbReference>
<dbReference type="SMART" id="SM00342">
    <property type="entry name" value="HTH_ARAC"/>
    <property type="match status" value="1"/>
</dbReference>
<evidence type="ECO:0000256" key="1">
    <source>
        <dbReference type="ARBA" id="ARBA00023015"/>
    </source>
</evidence>
<protein>
    <submittedName>
        <fullName evidence="5">Helix-turn-helix domain-containing protein</fullName>
    </submittedName>
</protein>
<gene>
    <name evidence="5" type="ORF">H0E84_04835</name>
</gene>
<organism evidence="5 6">
    <name type="scientific">Luteimonas salinisoli</name>
    <dbReference type="NCBI Taxonomy" id="2752307"/>
    <lineage>
        <taxon>Bacteria</taxon>
        <taxon>Pseudomonadati</taxon>
        <taxon>Pseudomonadota</taxon>
        <taxon>Gammaproteobacteria</taxon>
        <taxon>Lysobacterales</taxon>
        <taxon>Lysobacteraceae</taxon>
        <taxon>Luteimonas</taxon>
    </lineage>
</organism>
<evidence type="ECO:0000259" key="4">
    <source>
        <dbReference type="PROSITE" id="PS01124"/>
    </source>
</evidence>
<dbReference type="InterPro" id="IPR020449">
    <property type="entry name" value="Tscrpt_reg_AraC-type_HTH"/>
</dbReference>
<reference evidence="5 6" key="1">
    <citation type="submission" date="2020-07" db="EMBL/GenBank/DDBJ databases">
        <title>Luteimonas sp. SJ-92.</title>
        <authorList>
            <person name="Huang X.-X."/>
            <person name="Xu L."/>
            <person name="Sun J.-Q."/>
        </authorList>
    </citation>
    <scope>NUCLEOTIDE SEQUENCE [LARGE SCALE GENOMIC DNA]</scope>
    <source>
        <strain evidence="5 6">SJ-92</strain>
    </source>
</reference>
<feature type="domain" description="HTH araC/xylS-type" evidence="4">
    <location>
        <begin position="218"/>
        <end position="316"/>
    </location>
</feature>
<proteinExistence type="predicted"/>
<dbReference type="SUPFAM" id="SSF46689">
    <property type="entry name" value="Homeodomain-like"/>
    <property type="match status" value="2"/>
</dbReference>
<dbReference type="PRINTS" id="PR00032">
    <property type="entry name" value="HTHARAC"/>
</dbReference>
<keyword evidence="2" id="KW-0238">DNA-binding</keyword>
<dbReference type="GO" id="GO:0003700">
    <property type="term" value="F:DNA-binding transcription factor activity"/>
    <property type="evidence" value="ECO:0007669"/>
    <property type="project" value="InterPro"/>
</dbReference>
<keyword evidence="3" id="KW-0804">Transcription</keyword>
<comment type="caution">
    <text evidence="5">The sequence shown here is derived from an EMBL/GenBank/DDBJ whole genome shotgun (WGS) entry which is preliminary data.</text>
</comment>
<dbReference type="InterPro" id="IPR018060">
    <property type="entry name" value="HTH_AraC"/>
</dbReference>
<evidence type="ECO:0000256" key="2">
    <source>
        <dbReference type="ARBA" id="ARBA00023125"/>
    </source>
</evidence>
<sequence>MLVFDDAQALDVAGPLEVFALASRERREREPGAVVPYAALLVGPGRAPVALASGIRVLPDRGYSEIDTGIDTLLVSGGMGAALDRVRADRALVAWLGGIASRVRRIASVCNGALLLAEAGVLDGCEATTHWRDTAELAARYPAVRVVPDAIYTRTGEVWTSAGITAGMDMALAMVAADHGMPLALAVAKRMVMVAKRSGGQSQFSRELEELDVPDRFADLARWIRAHLRAPLDAGLLADRVHMSTRQFARRFAAAFGTTPQKYIERLRVDAAKVLLESGTATMRRVASDSGFASEDAFRRAFRRHAGVTPGEYRQRFGPP</sequence>
<dbReference type="EMBL" id="JACCKA010000031">
    <property type="protein sequence ID" value="NZA25700.1"/>
    <property type="molecule type" value="Genomic_DNA"/>
</dbReference>
<dbReference type="PANTHER" id="PTHR43130:SF3">
    <property type="entry name" value="HTH-TYPE TRANSCRIPTIONAL REGULATOR RV1931C"/>
    <property type="match status" value="1"/>
</dbReference>
<evidence type="ECO:0000313" key="5">
    <source>
        <dbReference type="EMBL" id="NZA25700.1"/>
    </source>
</evidence>
<keyword evidence="6" id="KW-1185">Reference proteome</keyword>
<dbReference type="InterPro" id="IPR009057">
    <property type="entry name" value="Homeodomain-like_sf"/>
</dbReference>
<dbReference type="Gene3D" id="3.40.50.880">
    <property type="match status" value="1"/>
</dbReference>
<dbReference type="Pfam" id="PF12833">
    <property type="entry name" value="HTH_18"/>
    <property type="match status" value="1"/>
</dbReference>
<dbReference type="AlphaFoldDB" id="A0A853JAN9"/>
<dbReference type="SUPFAM" id="SSF52317">
    <property type="entry name" value="Class I glutamine amidotransferase-like"/>
    <property type="match status" value="1"/>
</dbReference>
<dbReference type="PROSITE" id="PS00041">
    <property type="entry name" value="HTH_ARAC_FAMILY_1"/>
    <property type="match status" value="1"/>
</dbReference>
<dbReference type="InterPro" id="IPR029062">
    <property type="entry name" value="Class_I_gatase-like"/>
</dbReference>
<dbReference type="InterPro" id="IPR002818">
    <property type="entry name" value="DJ-1/PfpI"/>
</dbReference>
<dbReference type="Proteomes" id="UP000578091">
    <property type="component" value="Unassembled WGS sequence"/>
</dbReference>
<dbReference type="Gene3D" id="1.10.10.60">
    <property type="entry name" value="Homeodomain-like"/>
    <property type="match status" value="1"/>
</dbReference>
<keyword evidence="1" id="KW-0805">Transcription regulation</keyword>
<evidence type="ECO:0000256" key="3">
    <source>
        <dbReference type="ARBA" id="ARBA00023163"/>
    </source>
</evidence>
<dbReference type="GO" id="GO:0043565">
    <property type="term" value="F:sequence-specific DNA binding"/>
    <property type="evidence" value="ECO:0007669"/>
    <property type="project" value="InterPro"/>
</dbReference>
<accession>A0A853JAN9</accession>
<dbReference type="PANTHER" id="PTHR43130">
    <property type="entry name" value="ARAC-FAMILY TRANSCRIPTIONAL REGULATOR"/>
    <property type="match status" value="1"/>
</dbReference>
<dbReference type="PROSITE" id="PS01124">
    <property type="entry name" value="HTH_ARAC_FAMILY_2"/>
    <property type="match status" value="1"/>
</dbReference>
<dbReference type="CDD" id="cd03137">
    <property type="entry name" value="GATase1_AraC_1"/>
    <property type="match status" value="1"/>
</dbReference>
<name>A0A853JAN9_9GAMM</name>
<dbReference type="InterPro" id="IPR018062">
    <property type="entry name" value="HTH_AraC-typ_CS"/>
</dbReference>
<dbReference type="InterPro" id="IPR052158">
    <property type="entry name" value="INH-QAR"/>
</dbReference>
<evidence type="ECO:0000313" key="6">
    <source>
        <dbReference type="Proteomes" id="UP000578091"/>
    </source>
</evidence>